<keyword evidence="2" id="KW-0472">Membrane</keyword>
<dbReference type="Proteomes" id="UP001269144">
    <property type="component" value="Unassembled WGS sequence"/>
</dbReference>
<evidence type="ECO:0000313" key="4">
    <source>
        <dbReference type="Proteomes" id="UP001269144"/>
    </source>
</evidence>
<gene>
    <name evidence="3" type="ORF">RGQ15_02550</name>
</gene>
<organism evidence="3 4">
    <name type="scientific">Paracoccus aurantius</name>
    <dbReference type="NCBI Taxonomy" id="3073814"/>
    <lineage>
        <taxon>Bacteria</taxon>
        <taxon>Pseudomonadati</taxon>
        <taxon>Pseudomonadota</taxon>
        <taxon>Alphaproteobacteria</taxon>
        <taxon>Rhodobacterales</taxon>
        <taxon>Paracoccaceae</taxon>
        <taxon>Paracoccus</taxon>
    </lineage>
</organism>
<feature type="region of interest" description="Disordered" evidence="1">
    <location>
        <begin position="1"/>
        <end position="47"/>
    </location>
</feature>
<feature type="transmembrane region" description="Helical" evidence="2">
    <location>
        <begin position="166"/>
        <end position="185"/>
    </location>
</feature>
<keyword evidence="4" id="KW-1185">Reference proteome</keyword>
<evidence type="ECO:0000313" key="3">
    <source>
        <dbReference type="EMBL" id="MDS9466455.1"/>
    </source>
</evidence>
<dbReference type="PANTHER" id="PTHR41795:SF1">
    <property type="entry name" value="EXOPOLYSACCHARIDE SYNTHESIS PROTEIN"/>
    <property type="match status" value="1"/>
</dbReference>
<dbReference type="PIRSF" id="PIRSF033239">
    <property type="entry name" value="ExoD"/>
    <property type="match status" value="1"/>
</dbReference>
<reference evidence="4" key="1">
    <citation type="submission" date="2023-07" db="EMBL/GenBank/DDBJ databases">
        <title>Paracoccus sp. MBLB3053 whole genome sequence.</title>
        <authorList>
            <person name="Hwang C.Y."/>
            <person name="Cho E.-S."/>
            <person name="Seo M.-J."/>
        </authorList>
    </citation>
    <scope>NUCLEOTIDE SEQUENCE [LARGE SCALE GENOMIC DNA]</scope>
    <source>
        <strain evidence="4">MBLB3053</strain>
    </source>
</reference>
<comment type="caution">
    <text evidence="3">The sequence shown here is derived from an EMBL/GenBank/DDBJ whole genome shotgun (WGS) entry which is preliminary data.</text>
</comment>
<feature type="transmembrane region" description="Helical" evidence="2">
    <location>
        <begin position="205"/>
        <end position="230"/>
    </location>
</feature>
<dbReference type="RefSeq" id="WP_311158646.1">
    <property type="nucleotide sequence ID" value="NZ_JAVQLW010000001.1"/>
</dbReference>
<keyword evidence="2" id="KW-0812">Transmembrane</keyword>
<accession>A0ABU2HPJ0</accession>
<proteinExistence type="predicted"/>
<dbReference type="Pfam" id="PF06055">
    <property type="entry name" value="ExoD"/>
    <property type="match status" value="1"/>
</dbReference>
<evidence type="ECO:0000256" key="1">
    <source>
        <dbReference type="SAM" id="MobiDB-lite"/>
    </source>
</evidence>
<keyword evidence="2" id="KW-1133">Transmembrane helix</keyword>
<protein>
    <submittedName>
        <fullName evidence="3">Exopolysaccharide biosynthesis protein</fullName>
    </submittedName>
</protein>
<dbReference type="EMBL" id="JAVQLW010000001">
    <property type="protein sequence ID" value="MDS9466455.1"/>
    <property type="molecule type" value="Genomic_DNA"/>
</dbReference>
<evidence type="ECO:0000256" key="2">
    <source>
        <dbReference type="SAM" id="Phobius"/>
    </source>
</evidence>
<dbReference type="PANTHER" id="PTHR41795">
    <property type="entry name" value="EXOPOLYSACCHARIDE SYNTHESIS PROTEIN"/>
    <property type="match status" value="1"/>
</dbReference>
<dbReference type="InterPro" id="IPR010331">
    <property type="entry name" value="ExoD"/>
</dbReference>
<name>A0ABU2HPJ0_9RHOB</name>
<sequence length="242" mass="26022">MIDDKSEDSPEPPRRCGPGGVDDFTPVCGDEPSPDPGPNPNRPRQSLSQRLAELAQDDARERVAMSDLLDLLPGRALAALILIFAAPNVVPAPPGLSAILGWPLIYLSWQQLTGQRPWLPPVIARRSISHDVFAGLVRRVAPVLAWLERLLRPRVERLVSPAAEKVVGGICLVLSVVLLLPVPLGNMLPAFAISVMMLGLLERDGLWVGIGIALGISSFVVAVGVVYAMIKAVIFVLSRSFV</sequence>